<keyword evidence="2" id="KW-1185">Reference proteome</keyword>
<evidence type="ECO:0000313" key="1">
    <source>
        <dbReference type="EMBL" id="MBF8176638.1"/>
    </source>
</evidence>
<reference evidence="1 2" key="1">
    <citation type="submission" date="2020-11" db="EMBL/GenBank/DDBJ databases">
        <title>WGS of Herminiimonas contaminans strain Marseille-Q4544 isolated from planarians Schmidtea mediterranea.</title>
        <authorList>
            <person name="Kangale L."/>
        </authorList>
    </citation>
    <scope>NUCLEOTIDE SEQUENCE [LARGE SCALE GENOMIC DNA]</scope>
    <source>
        <strain evidence="1 2">Marseille-Q4544</strain>
    </source>
</reference>
<accession>A0ABS0ETY3</accession>
<proteinExistence type="predicted"/>
<sequence length="87" mass="9750">MEKQQNWSTELYQGLEVHVTALRKEDPPQLWDYTVRICEPGLDASAESELAAESGDDEDYETADEALAAGFSRGYVLVDRIRKDGQA</sequence>
<protein>
    <submittedName>
        <fullName evidence="1">Uncharacterized protein</fullName>
    </submittedName>
</protein>
<evidence type="ECO:0000313" key="2">
    <source>
        <dbReference type="Proteomes" id="UP000657372"/>
    </source>
</evidence>
<dbReference type="EMBL" id="JADOEL010000002">
    <property type="protein sequence ID" value="MBF8176638.1"/>
    <property type="molecule type" value="Genomic_DNA"/>
</dbReference>
<comment type="caution">
    <text evidence="1">The sequence shown here is derived from an EMBL/GenBank/DDBJ whole genome shotgun (WGS) entry which is preliminary data.</text>
</comment>
<gene>
    <name evidence="1" type="ORF">IXC47_02960</name>
</gene>
<dbReference type="RefSeq" id="WP_195874638.1">
    <property type="nucleotide sequence ID" value="NZ_JADOEL010000002.1"/>
</dbReference>
<name>A0ABS0ETY3_9BURK</name>
<dbReference type="Proteomes" id="UP000657372">
    <property type="component" value="Unassembled WGS sequence"/>
</dbReference>
<organism evidence="1 2">
    <name type="scientific">Herminiimonas contaminans</name>
    <dbReference type="NCBI Taxonomy" id="1111140"/>
    <lineage>
        <taxon>Bacteria</taxon>
        <taxon>Pseudomonadati</taxon>
        <taxon>Pseudomonadota</taxon>
        <taxon>Betaproteobacteria</taxon>
        <taxon>Burkholderiales</taxon>
        <taxon>Oxalobacteraceae</taxon>
        <taxon>Herminiimonas</taxon>
    </lineage>
</organism>